<accession>A0AAN6YSC9</accession>
<evidence type="ECO:0000313" key="4">
    <source>
        <dbReference type="Proteomes" id="UP001302812"/>
    </source>
</evidence>
<dbReference type="AlphaFoldDB" id="A0AAN6YSC9"/>
<dbReference type="PANTHER" id="PTHR24148">
    <property type="entry name" value="ANKYRIN REPEAT DOMAIN-CONTAINING PROTEIN 39 HOMOLOG-RELATED"/>
    <property type="match status" value="1"/>
</dbReference>
<dbReference type="EMBL" id="MU853341">
    <property type="protein sequence ID" value="KAK4112701.1"/>
    <property type="molecule type" value="Genomic_DNA"/>
</dbReference>
<organism evidence="3 4">
    <name type="scientific">Canariomyces notabilis</name>
    <dbReference type="NCBI Taxonomy" id="2074819"/>
    <lineage>
        <taxon>Eukaryota</taxon>
        <taxon>Fungi</taxon>
        <taxon>Dikarya</taxon>
        <taxon>Ascomycota</taxon>
        <taxon>Pezizomycotina</taxon>
        <taxon>Sordariomycetes</taxon>
        <taxon>Sordariomycetidae</taxon>
        <taxon>Sordariales</taxon>
        <taxon>Chaetomiaceae</taxon>
        <taxon>Canariomyces</taxon>
    </lineage>
</organism>
<dbReference type="Pfam" id="PF26639">
    <property type="entry name" value="Het-6_barrel"/>
    <property type="match status" value="1"/>
</dbReference>
<evidence type="ECO:0000259" key="2">
    <source>
        <dbReference type="Pfam" id="PF06985"/>
    </source>
</evidence>
<gene>
    <name evidence="3" type="ORF">N656DRAFT_768290</name>
</gene>
<dbReference type="InterPro" id="IPR052895">
    <property type="entry name" value="HetReg/Transcr_Mod"/>
</dbReference>
<dbReference type="RefSeq" id="XP_064670271.1">
    <property type="nucleotide sequence ID" value="XM_064813611.1"/>
</dbReference>
<proteinExistence type="predicted"/>
<name>A0AAN6YSC9_9PEZI</name>
<evidence type="ECO:0000256" key="1">
    <source>
        <dbReference type="SAM" id="MobiDB-lite"/>
    </source>
</evidence>
<feature type="region of interest" description="Disordered" evidence="1">
    <location>
        <begin position="578"/>
        <end position="598"/>
    </location>
</feature>
<dbReference type="InterPro" id="IPR010730">
    <property type="entry name" value="HET"/>
</dbReference>
<sequence>MDDLREALPEVNAPPEQPGGHIDDMEDVQESRHADSDGRPSMLPFIDPMYNPGLENSSLPIDSLPDFEYGPQLPEGYIRVLMLLPPTEEDTPRDLNWVLICDKLSNMSGMFSAVSYTWGTPAKTHRIRCNGKSLAVTENVYDALKNLVRLFFSRNSFAKGIPTLWIDAVCINQGNFAEREEQVKMMRDIYKAAKMTFVWLPAGRGASDEDLKKIDQGFKSMAMLREMYLYVQEFRDLVHNGKVSFDTLDHMTYGEHELHVPWNSRDGITKLFTQPWFERIWICQEIAVSKNAAVFDGAHIAPWGLFADSAEVIQYLGGLDSFKIWKSNKVAHDKTFLGNVRRLEKLRKNVEQGTHTGLLELLHATANFQSTEPLDRVYGLLGLITDDRDREIVTSLLDYTISPYLLYLNVTVNHIIMHGTLDILHLVGPVKTDPAGKWLSLVPNLAATNNHKRGLGTFTSRDEWIYHASLDSKPVLKVNGQIPETEKIIKVTDDDEISLNGVVLDTITRVSKMLDSAGMSMTSVMTWFETAMFAESDARFIPSAMLKRHLEYLTARNKTLKGLPAGSDSGGQATALVAVEGGKPGDPSPAKAKKEDWEKNIDQEIVKLLEQHVTYDTEGNAILPGAGDKPASSHSPEAKRDSLPPPEQPNPSENQPGGSKSIETLPDRNATVNNAADSSATDGNVSSKTNGECSGNHPPTNAPQNNDESPPSNPPKSSNLPSSSSASPFPIGGSPYPLPPHETYHRAFFRTLLHGLSPLSPAAPEPVPSAFFKKYYIPWYKLLKTHDGDSFSHAWVREWYQEHAQHEGDKPVSTVAKWVEDRQLGRRMFRTSKGYIGTGPDGMEQGDLVVLLKGGQTGYVVRRVESEPEGGEEDREREREGNRVGATGQEVDEEGDTREGTIQGEREGVNQEGGEAGRRRRNMYKFVGAAYVHGVMEGEGMELGEEEEFVFV</sequence>
<comment type="caution">
    <text evidence="3">The sequence shown here is derived from an EMBL/GenBank/DDBJ whole genome shotgun (WGS) entry which is preliminary data.</text>
</comment>
<feature type="region of interest" description="Disordered" evidence="1">
    <location>
        <begin position="1"/>
        <end position="47"/>
    </location>
</feature>
<evidence type="ECO:0000313" key="3">
    <source>
        <dbReference type="EMBL" id="KAK4112701.1"/>
    </source>
</evidence>
<keyword evidence="4" id="KW-1185">Reference proteome</keyword>
<dbReference type="Pfam" id="PF06985">
    <property type="entry name" value="HET"/>
    <property type="match status" value="1"/>
</dbReference>
<dbReference type="PANTHER" id="PTHR24148:SF73">
    <property type="entry name" value="HET DOMAIN PROTEIN (AFU_ORTHOLOGUE AFUA_8G01020)"/>
    <property type="match status" value="1"/>
</dbReference>
<feature type="compositionally biased region" description="Polar residues" evidence="1">
    <location>
        <begin position="670"/>
        <end position="699"/>
    </location>
</feature>
<reference evidence="3" key="2">
    <citation type="submission" date="2023-05" db="EMBL/GenBank/DDBJ databases">
        <authorList>
            <consortium name="Lawrence Berkeley National Laboratory"/>
            <person name="Steindorff A."/>
            <person name="Hensen N."/>
            <person name="Bonometti L."/>
            <person name="Westerberg I."/>
            <person name="Brannstrom I.O."/>
            <person name="Guillou S."/>
            <person name="Cros-Aarteil S."/>
            <person name="Calhoun S."/>
            <person name="Haridas S."/>
            <person name="Kuo A."/>
            <person name="Mondo S."/>
            <person name="Pangilinan J."/>
            <person name="Riley R."/>
            <person name="Labutti K."/>
            <person name="Andreopoulos B."/>
            <person name="Lipzen A."/>
            <person name="Chen C."/>
            <person name="Yanf M."/>
            <person name="Daum C."/>
            <person name="Ng V."/>
            <person name="Clum A."/>
            <person name="Ohm R."/>
            <person name="Martin F."/>
            <person name="Silar P."/>
            <person name="Natvig D."/>
            <person name="Lalanne C."/>
            <person name="Gautier V."/>
            <person name="Ament-Velasquez S.L."/>
            <person name="Kruys A."/>
            <person name="Hutchinson M.I."/>
            <person name="Powell A.J."/>
            <person name="Barry K."/>
            <person name="Miller A.N."/>
            <person name="Grigoriev I.V."/>
            <person name="Debuchy R."/>
            <person name="Gladieux P."/>
            <person name="Thoren M.H."/>
            <person name="Johannesson H."/>
        </authorList>
    </citation>
    <scope>NUCLEOTIDE SEQUENCE</scope>
    <source>
        <strain evidence="3">CBS 508.74</strain>
    </source>
</reference>
<feature type="domain" description="Heterokaryon incompatibility" evidence="2">
    <location>
        <begin position="111"/>
        <end position="285"/>
    </location>
</feature>
<feature type="compositionally biased region" description="Low complexity" evidence="1">
    <location>
        <begin position="703"/>
        <end position="735"/>
    </location>
</feature>
<dbReference type="GeneID" id="89937736"/>
<reference evidence="3" key="1">
    <citation type="journal article" date="2023" name="Mol. Phylogenet. Evol.">
        <title>Genome-scale phylogeny and comparative genomics of the fungal order Sordariales.</title>
        <authorList>
            <person name="Hensen N."/>
            <person name="Bonometti L."/>
            <person name="Westerberg I."/>
            <person name="Brannstrom I.O."/>
            <person name="Guillou S."/>
            <person name="Cros-Aarteil S."/>
            <person name="Calhoun S."/>
            <person name="Haridas S."/>
            <person name="Kuo A."/>
            <person name="Mondo S."/>
            <person name="Pangilinan J."/>
            <person name="Riley R."/>
            <person name="LaButti K."/>
            <person name="Andreopoulos B."/>
            <person name="Lipzen A."/>
            <person name="Chen C."/>
            <person name="Yan M."/>
            <person name="Daum C."/>
            <person name="Ng V."/>
            <person name="Clum A."/>
            <person name="Steindorff A."/>
            <person name="Ohm R.A."/>
            <person name="Martin F."/>
            <person name="Silar P."/>
            <person name="Natvig D.O."/>
            <person name="Lalanne C."/>
            <person name="Gautier V."/>
            <person name="Ament-Velasquez S.L."/>
            <person name="Kruys A."/>
            <person name="Hutchinson M.I."/>
            <person name="Powell A.J."/>
            <person name="Barry K."/>
            <person name="Miller A.N."/>
            <person name="Grigoriev I.V."/>
            <person name="Debuchy R."/>
            <person name="Gladieux P."/>
            <person name="Hiltunen Thoren M."/>
            <person name="Johannesson H."/>
        </authorList>
    </citation>
    <scope>NUCLEOTIDE SEQUENCE</scope>
    <source>
        <strain evidence="3">CBS 508.74</strain>
    </source>
</reference>
<dbReference type="Proteomes" id="UP001302812">
    <property type="component" value="Unassembled WGS sequence"/>
</dbReference>
<feature type="region of interest" description="Disordered" evidence="1">
    <location>
        <begin position="619"/>
        <end position="737"/>
    </location>
</feature>
<feature type="region of interest" description="Disordered" evidence="1">
    <location>
        <begin position="863"/>
        <end position="918"/>
    </location>
</feature>
<protein>
    <submittedName>
        <fullName evidence="3">HET-domain-containing protein</fullName>
    </submittedName>
</protein>
<feature type="compositionally biased region" description="Basic and acidic residues" evidence="1">
    <location>
        <begin position="29"/>
        <end position="38"/>
    </location>
</feature>